<sequence>MLRVSPPKCCLSTLLHSVSVPAFSLNYLTQLFSPSAGSRRPPRPVTENLTDQIEKSTNVMDTALGR</sequence>
<organism evidence="2 3">
    <name type="scientific">Portunus trituberculatus</name>
    <name type="common">Swimming crab</name>
    <name type="synonym">Neptunus trituberculatus</name>
    <dbReference type="NCBI Taxonomy" id="210409"/>
    <lineage>
        <taxon>Eukaryota</taxon>
        <taxon>Metazoa</taxon>
        <taxon>Ecdysozoa</taxon>
        <taxon>Arthropoda</taxon>
        <taxon>Crustacea</taxon>
        <taxon>Multicrustacea</taxon>
        <taxon>Malacostraca</taxon>
        <taxon>Eumalacostraca</taxon>
        <taxon>Eucarida</taxon>
        <taxon>Decapoda</taxon>
        <taxon>Pleocyemata</taxon>
        <taxon>Brachyura</taxon>
        <taxon>Eubrachyura</taxon>
        <taxon>Portunoidea</taxon>
        <taxon>Portunidae</taxon>
        <taxon>Portuninae</taxon>
        <taxon>Portunus</taxon>
    </lineage>
</organism>
<evidence type="ECO:0000313" key="2">
    <source>
        <dbReference type="EMBL" id="MPC56367.1"/>
    </source>
</evidence>
<dbReference type="AlphaFoldDB" id="A0A5B7GGG2"/>
<keyword evidence="3" id="KW-1185">Reference proteome</keyword>
<protein>
    <submittedName>
        <fullName evidence="2">Uncharacterized protein</fullName>
    </submittedName>
</protein>
<name>A0A5B7GGG2_PORTR</name>
<accession>A0A5B7GGG2</accession>
<comment type="caution">
    <text evidence="2">The sequence shown here is derived from an EMBL/GenBank/DDBJ whole genome shotgun (WGS) entry which is preliminary data.</text>
</comment>
<feature type="region of interest" description="Disordered" evidence="1">
    <location>
        <begin position="34"/>
        <end position="54"/>
    </location>
</feature>
<evidence type="ECO:0000256" key="1">
    <source>
        <dbReference type="SAM" id="MobiDB-lite"/>
    </source>
</evidence>
<proteinExistence type="predicted"/>
<dbReference type="Proteomes" id="UP000324222">
    <property type="component" value="Unassembled WGS sequence"/>
</dbReference>
<dbReference type="EMBL" id="VSRR010013879">
    <property type="protein sequence ID" value="MPC56367.1"/>
    <property type="molecule type" value="Genomic_DNA"/>
</dbReference>
<evidence type="ECO:0000313" key="3">
    <source>
        <dbReference type="Proteomes" id="UP000324222"/>
    </source>
</evidence>
<reference evidence="2 3" key="1">
    <citation type="submission" date="2019-05" db="EMBL/GenBank/DDBJ databases">
        <title>Another draft genome of Portunus trituberculatus and its Hox gene families provides insights of decapod evolution.</title>
        <authorList>
            <person name="Jeong J.-H."/>
            <person name="Song I."/>
            <person name="Kim S."/>
            <person name="Choi T."/>
            <person name="Kim D."/>
            <person name="Ryu S."/>
            <person name="Kim W."/>
        </authorList>
    </citation>
    <scope>NUCLEOTIDE SEQUENCE [LARGE SCALE GENOMIC DNA]</scope>
    <source>
        <tissue evidence="2">Muscle</tissue>
    </source>
</reference>
<gene>
    <name evidence="2" type="ORF">E2C01_050325</name>
</gene>